<keyword evidence="1" id="KW-0227">DNA damage</keyword>
<feature type="domain" description="DNA helicase Pif1-like DEAD-box helicase" evidence="2">
    <location>
        <begin position="243"/>
        <end position="407"/>
    </location>
</feature>
<comment type="caution">
    <text evidence="3">The sequence shown here is derived from an EMBL/GenBank/DDBJ whole genome shotgun (WGS) entry which is preliminary data.</text>
</comment>
<dbReference type="GO" id="GO:0006310">
    <property type="term" value="P:DNA recombination"/>
    <property type="evidence" value="ECO:0007669"/>
    <property type="project" value="UniProtKB-KW"/>
</dbReference>
<dbReference type="OrthoDB" id="2440770at2759"/>
<dbReference type="GO" id="GO:0006281">
    <property type="term" value="P:DNA repair"/>
    <property type="evidence" value="ECO:0007669"/>
    <property type="project" value="UniProtKB-KW"/>
</dbReference>
<dbReference type="InterPro" id="IPR027417">
    <property type="entry name" value="P-loop_NTPase"/>
</dbReference>
<keyword evidence="4" id="KW-1185">Reference proteome</keyword>
<evidence type="ECO:0000256" key="1">
    <source>
        <dbReference type="RuleBase" id="RU363044"/>
    </source>
</evidence>
<dbReference type="GO" id="GO:0043139">
    <property type="term" value="F:5'-3' DNA helicase activity"/>
    <property type="evidence" value="ECO:0007669"/>
    <property type="project" value="UniProtKB-EC"/>
</dbReference>
<dbReference type="SUPFAM" id="SSF52540">
    <property type="entry name" value="P-loop containing nucleoside triphosphate hydrolases"/>
    <property type="match status" value="1"/>
</dbReference>
<feature type="non-terminal residue" evidence="3">
    <location>
        <position position="1"/>
    </location>
</feature>
<name>A0A9N9JHX6_9GLOM</name>
<accession>A0A9N9JHX6</accession>
<dbReference type="PANTHER" id="PTHR47642">
    <property type="entry name" value="ATP-DEPENDENT DNA HELICASE"/>
    <property type="match status" value="1"/>
</dbReference>
<dbReference type="GO" id="GO:0005524">
    <property type="term" value="F:ATP binding"/>
    <property type="evidence" value="ECO:0007669"/>
    <property type="project" value="UniProtKB-KW"/>
</dbReference>
<dbReference type="InterPro" id="IPR051055">
    <property type="entry name" value="PIF1_helicase"/>
</dbReference>
<dbReference type="GO" id="GO:0016787">
    <property type="term" value="F:hydrolase activity"/>
    <property type="evidence" value="ECO:0007669"/>
    <property type="project" value="UniProtKB-KW"/>
</dbReference>
<dbReference type="AlphaFoldDB" id="A0A9N9JHX6"/>
<dbReference type="GO" id="GO:0000723">
    <property type="term" value="P:telomere maintenance"/>
    <property type="evidence" value="ECO:0007669"/>
    <property type="project" value="InterPro"/>
</dbReference>
<proteinExistence type="inferred from homology"/>
<reference evidence="3" key="1">
    <citation type="submission" date="2021-06" db="EMBL/GenBank/DDBJ databases">
        <authorList>
            <person name="Kallberg Y."/>
            <person name="Tangrot J."/>
            <person name="Rosling A."/>
        </authorList>
    </citation>
    <scope>NUCLEOTIDE SEQUENCE</scope>
    <source>
        <strain evidence="3">FL966</strain>
    </source>
</reference>
<dbReference type="Pfam" id="PF05970">
    <property type="entry name" value="PIF1"/>
    <property type="match status" value="1"/>
</dbReference>
<gene>
    <name evidence="3" type="ORF">CPELLU_LOCUS16173</name>
</gene>
<keyword evidence="1" id="KW-0347">Helicase</keyword>
<keyword evidence="1" id="KW-0067">ATP-binding</keyword>
<dbReference type="EC" id="5.6.2.3" evidence="1"/>
<keyword evidence="1" id="KW-0378">Hydrolase</keyword>
<dbReference type="Gene3D" id="3.40.50.300">
    <property type="entry name" value="P-loop containing nucleotide triphosphate hydrolases"/>
    <property type="match status" value="1"/>
</dbReference>
<comment type="cofactor">
    <cofactor evidence="1">
        <name>Mg(2+)</name>
        <dbReference type="ChEBI" id="CHEBI:18420"/>
    </cofactor>
</comment>
<evidence type="ECO:0000313" key="3">
    <source>
        <dbReference type="EMBL" id="CAG8776988.1"/>
    </source>
</evidence>
<dbReference type="EMBL" id="CAJVQA010023104">
    <property type="protein sequence ID" value="CAG8776988.1"/>
    <property type="molecule type" value="Genomic_DNA"/>
</dbReference>
<dbReference type="InterPro" id="IPR010285">
    <property type="entry name" value="DNA_helicase_pif1-like_DEAD"/>
</dbReference>
<keyword evidence="1" id="KW-0547">Nucleotide-binding</keyword>
<protein>
    <recommendedName>
        <fullName evidence="1">ATP-dependent DNA helicase</fullName>
        <ecNumber evidence="1">5.6.2.3</ecNumber>
    </recommendedName>
</protein>
<comment type="catalytic activity">
    <reaction evidence="1">
        <text>ATP + H2O = ADP + phosphate + H(+)</text>
        <dbReference type="Rhea" id="RHEA:13065"/>
        <dbReference type="ChEBI" id="CHEBI:15377"/>
        <dbReference type="ChEBI" id="CHEBI:15378"/>
        <dbReference type="ChEBI" id="CHEBI:30616"/>
        <dbReference type="ChEBI" id="CHEBI:43474"/>
        <dbReference type="ChEBI" id="CHEBI:456216"/>
        <dbReference type="EC" id="5.6.2.3"/>
    </reaction>
</comment>
<sequence length="491" mass="55305">MSLPIIQITIENLNDGDLYNELNNDFLSSYQAQLDVNADHPQAPNLVPVMRQQQNLQPSCSLNSLNDHFQNKILYLFLCVPCSHCSILMFPTQAKWIPHDINITYGLYQAFLHLSHTEHSNKDGYVAICVPCMSITKRHNALILAPIPEILVNIPMFHCRWLSSVHLSCSLGCAENANRFTHYCHLTGSFGLTQNICALQLYSGALDAILDNSSNNNWFHPSLIHAADWLKANNHLFRRFNHRYIGEHGHLYFFLTGSAGTDKSYLIKLIINHLRSQHQNYLIMAPTGVTAQNINGKTIHSQLKIRPSSTNHMSLALNNQEHCQYLLSIKVIIIDEISMVSASLLTFISGLFARLHNNALPFGRIKVLLIGDLAQLPPINSAQVFKSPVWSEFFSIFLTTPHRQNQDINFYRILEEICAGIISPMTLQIINDKIKNPSSRSIIDTTHIVGSCAMADNINKLTCLALPLKPDDPEPIISTAIDHINCEEWDA</sequence>
<evidence type="ECO:0000313" key="4">
    <source>
        <dbReference type="Proteomes" id="UP000789759"/>
    </source>
</evidence>
<keyword evidence="1" id="KW-0234">DNA repair</keyword>
<organism evidence="3 4">
    <name type="scientific">Cetraspora pellucida</name>
    <dbReference type="NCBI Taxonomy" id="1433469"/>
    <lineage>
        <taxon>Eukaryota</taxon>
        <taxon>Fungi</taxon>
        <taxon>Fungi incertae sedis</taxon>
        <taxon>Mucoromycota</taxon>
        <taxon>Glomeromycotina</taxon>
        <taxon>Glomeromycetes</taxon>
        <taxon>Diversisporales</taxon>
        <taxon>Gigasporaceae</taxon>
        <taxon>Cetraspora</taxon>
    </lineage>
</organism>
<keyword evidence="1" id="KW-0233">DNA recombination</keyword>
<evidence type="ECO:0000259" key="2">
    <source>
        <dbReference type="Pfam" id="PF05970"/>
    </source>
</evidence>
<dbReference type="PANTHER" id="PTHR47642:SF5">
    <property type="entry name" value="ATP-DEPENDENT DNA HELICASE"/>
    <property type="match status" value="1"/>
</dbReference>
<comment type="similarity">
    <text evidence="1">Belongs to the helicase family.</text>
</comment>
<dbReference type="Proteomes" id="UP000789759">
    <property type="component" value="Unassembled WGS sequence"/>
</dbReference>